<name>A0A9P5QAP2_9AGAR</name>
<comment type="caution">
    <text evidence="1">The sequence shown here is derived from an EMBL/GenBank/DDBJ whole genome shotgun (WGS) entry which is preliminary data.</text>
</comment>
<evidence type="ECO:0000313" key="1">
    <source>
        <dbReference type="EMBL" id="KAF9078170.1"/>
    </source>
</evidence>
<proteinExistence type="predicted"/>
<accession>A0A9P5QAP2</accession>
<dbReference type="EMBL" id="JADNRY010000002">
    <property type="protein sequence ID" value="KAF9078170.1"/>
    <property type="molecule type" value="Genomic_DNA"/>
</dbReference>
<dbReference type="AlphaFoldDB" id="A0A9P5QAP2"/>
<reference evidence="1" key="1">
    <citation type="submission" date="2020-11" db="EMBL/GenBank/DDBJ databases">
        <authorList>
            <consortium name="DOE Joint Genome Institute"/>
            <person name="Ahrendt S."/>
            <person name="Riley R."/>
            <person name="Andreopoulos W."/>
            <person name="Labutti K."/>
            <person name="Pangilinan J."/>
            <person name="Ruiz-Duenas F.J."/>
            <person name="Barrasa J.M."/>
            <person name="Sanchez-Garcia M."/>
            <person name="Camarero S."/>
            <person name="Miyauchi S."/>
            <person name="Serrano A."/>
            <person name="Linde D."/>
            <person name="Babiker R."/>
            <person name="Drula E."/>
            <person name="Ayuso-Fernandez I."/>
            <person name="Pacheco R."/>
            <person name="Padilla G."/>
            <person name="Ferreira P."/>
            <person name="Barriuso J."/>
            <person name="Kellner H."/>
            <person name="Castanera R."/>
            <person name="Alfaro M."/>
            <person name="Ramirez L."/>
            <person name="Pisabarro A.G."/>
            <person name="Kuo A."/>
            <person name="Tritt A."/>
            <person name="Lipzen A."/>
            <person name="He G."/>
            <person name="Yan M."/>
            <person name="Ng V."/>
            <person name="Cullen D."/>
            <person name="Martin F."/>
            <person name="Rosso M.-N."/>
            <person name="Henrissat B."/>
            <person name="Hibbett D."/>
            <person name="Martinez A.T."/>
            <person name="Grigoriev I.V."/>
        </authorList>
    </citation>
    <scope>NUCLEOTIDE SEQUENCE</scope>
    <source>
        <strain evidence="1">AH 40177</strain>
    </source>
</reference>
<organism evidence="1 2">
    <name type="scientific">Rhodocollybia butyracea</name>
    <dbReference type="NCBI Taxonomy" id="206335"/>
    <lineage>
        <taxon>Eukaryota</taxon>
        <taxon>Fungi</taxon>
        <taxon>Dikarya</taxon>
        <taxon>Basidiomycota</taxon>
        <taxon>Agaricomycotina</taxon>
        <taxon>Agaricomycetes</taxon>
        <taxon>Agaricomycetidae</taxon>
        <taxon>Agaricales</taxon>
        <taxon>Marasmiineae</taxon>
        <taxon>Omphalotaceae</taxon>
        <taxon>Rhodocollybia</taxon>
    </lineage>
</organism>
<protein>
    <submittedName>
        <fullName evidence="1">Uncharacterized protein</fullName>
    </submittedName>
</protein>
<dbReference type="OrthoDB" id="3230244at2759"/>
<gene>
    <name evidence="1" type="ORF">BDP27DRAFT_1441453</name>
</gene>
<evidence type="ECO:0000313" key="2">
    <source>
        <dbReference type="Proteomes" id="UP000772434"/>
    </source>
</evidence>
<sequence>MAVNPAVLLVQGPTFIYGNLTIPHPLANPPTSTQFCEAAMLSKNARHAKLTMAHQPGTPGYVSDDAFAACIAYEKVVIDLYAAQAAGVLPGLVSTRHHRNFGITNCIELINFQPITIKPRTPKEQCPKLGHSTKSYCQMDDVPGISLFQDRMALLSFLLSSILQQFRRLHIKCLLFTLPPQHSHRSNAPSAPSPAHPASNRAPIDMSSTTSVSIFKATSNFSYCSLRLSPATFSGRKFRASKYFWPALQGATVV</sequence>
<keyword evidence="2" id="KW-1185">Reference proteome</keyword>
<dbReference type="Proteomes" id="UP000772434">
    <property type="component" value="Unassembled WGS sequence"/>
</dbReference>